<reference evidence="2 4" key="1">
    <citation type="submission" date="2015-09" db="EMBL/GenBank/DDBJ databases">
        <authorList>
            <consortium name="Swine Surveillance"/>
        </authorList>
    </citation>
    <scope>NUCLEOTIDE SEQUENCE [LARGE SCALE GENOMIC DNA]</scope>
    <source>
        <strain evidence="2 4">5120</strain>
    </source>
</reference>
<evidence type="ECO:0000313" key="1">
    <source>
        <dbReference type="EMBL" id="CUH70095.1"/>
    </source>
</evidence>
<protein>
    <submittedName>
        <fullName evidence="2">Uncharacterized protein</fullName>
    </submittedName>
</protein>
<gene>
    <name evidence="1" type="ORF">TL5118_04070</name>
    <name evidence="2" type="ORF">TL5120_02989</name>
</gene>
<proteinExistence type="predicted"/>
<reference evidence="1 3" key="2">
    <citation type="submission" date="2015-09" db="EMBL/GenBank/DDBJ databases">
        <authorList>
            <person name="Rodrigo-Torres L."/>
            <person name="Arahal D.R."/>
        </authorList>
    </citation>
    <scope>NUCLEOTIDE SEQUENCE [LARGE SCALE GENOMIC DNA]</scope>
    <source>
        <strain evidence="1 3">CECT 5118</strain>
    </source>
</reference>
<sequence>MHIEIEREVHEMTLEALVQGRLLAEEWLGGSLVPSGTSKSVILEALHSLQARNGFKNVGADLIELMGEQIRKTLNEIREGKGDAALAQDVDLVWEQNQKVVEYVNLAYRWKQFKTAKVALDDKLAAIREADILLANAIV</sequence>
<dbReference type="Proteomes" id="UP000051887">
    <property type="component" value="Unassembled WGS sequence"/>
</dbReference>
<dbReference type="EMBL" id="CYSC01000036">
    <property type="protein sequence ID" value="CUH73182.1"/>
    <property type="molecule type" value="Genomic_DNA"/>
</dbReference>
<keyword evidence="3" id="KW-1185">Reference proteome</keyword>
<dbReference type="Proteomes" id="UP000051086">
    <property type="component" value="Unassembled WGS sequence"/>
</dbReference>
<organism evidence="2 4">
    <name type="scientific">Thalassovita autumnalis</name>
    <dbReference type="NCBI Taxonomy" id="2072972"/>
    <lineage>
        <taxon>Bacteria</taxon>
        <taxon>Pseudomonadati</taxon>
        <taxon>Pseudomonadota</taxon>
        <taxon>Alphaproteobacteria</taxon>
        <taxon>Rhodobacterales</taxon>
        <taxon>Roseobacteraceae</taxon>
        <taxon>Thalassovita</taxon>
    </lineage>
</organism>
<name>A0A0P1FPE4_9RHOB</name>
<dbReference type="EMBL" id="CYSB01000046">
    <property type="protein sequence ID" value="CUH70095.1"/>
    <property type="molecule type" value="Genomic_DNA"/>
</dbReference>
<evidence type="ECO:0000313" key="4">
    <source>
        <dbReference type="Proteomes" id="UP000051887"/>
    </source>
</evidence>
<evidence type="ECO:0000313" key="2">
    <source>
        <dbReference type="EMBL" id="CUH73182.1"/>
    </source>
</evidence>
<dbReference type="OrthoDB" id="7708417at2"/>
<dbReference type="AlphaFoldDB" id="A0A0P1FPE4"/>
<accession>A0A0P1FPE4</accession>
<dbReference type="RefSeq" id="WP_058244348.1">
    <property type="nucleotide sequence ID" value="NZ_CYSB01000046.1"/>
</dbReference>
<evidence type="ECO:0000313" key="3">
    <source>
        <dbReference type="Proteomes" id="UP000051086"/>
    </source>
</evidence>